<evidence type="ECO:0000313" key="3">
    <source>
        <dbReference type="Proteomes" id="UP000574276"/>
    </source>
</evidence>
<evidence type="ECO:0000256" key="1">
    <source>
        <dbReference type="ARBA" id="ARBA00005721"/>
    </source>
</evidence>
<organism evidence="2 3">
    <name type="scientific">Variimorphobacter saccharofermentans</name>
    <dbReference type="NCBI Taxonomy" id="2755051"/>
    <lineage>
        <taxon>Bacteria</taxon>
        <taxon>Bacillati</taxon>
        <taxon>Bacillota</taxon>
        <taxon>Clostridia</taxon>
        <taxon>Lachnospirales</taxon>
        <taxon>Lachnospiraceae</taxon>
        <taxon>Variimorphobacter</taxon>
    </lineage>
</organism>
<evidence type="ECO:0000313" key="2">
    <source>
        <dbReference type="EMBL" id="MBB2182389.1"/>
    </source>
</evidence>
<gene>
    <name evidence="2" type="ORF">H0486_05805</name>
</gene>
<dbReference type="Pfam" id="PF03780">
    <property type="entry name" value="Asp23"/>
    <property type="match status" value="1"/>
</dbReference>
<dbReference type="InterPro" id="IPR005531">
    <property type="entry name" value="Asp23"/>
</dbReference>
<comment type="caution">
    <text evidence="2">The sequence shown here is derived from an EMBL/GenBank/DDBJ whole genome shotgun (WGS) entry which is preliminary data.</text>
</comment>
<name>A0A839K0D9_9FIRM</name>
<dbReference type="EMBL" id="JACEGA010000001">
    <property type="protein sequence ID" value="MBB2182389.1"/>
    <property type="molecule type" value="Genomic_DNA"/>
</dbReference>
<dbReference type="PANTHER" id="PTHR34297">
    <property type="entry name" value="HYPOTHETICAL CYTOSOLIC PROTEIN-RELATED"/>
    <property type="match status" value="1"/>
</dbReference>
<dbReference type="RefSeq" id="WP_228352114.1">
    <property type="nucleotide sequence ID" value="NZ_JACEGA010000001.1"/>
</dbReference>
<reference evidence="2 3" key="1">
    <citation type="submission" date="2020-07" db="EMBL/GenBank/DDBJ databases">
        <title>Characterization and genome sequencing of isolate MD1, a novel member within the family Lachnospiraceae.</title>
        <authorList>
            <person name="Rettenmaier R."/>
            <person name="Di Bello L."/>
            <person name="Zinser C."/>
            <person name="Scheitz K."/>
            <person name="Liebl W."/>
            <person name="Zverlov V."/>
        </authorList>
    </citation>
    <scope>NUCLEOTIDE SEQUENCE [LARGE SCALE GENOMIC DNA]</scope>
    <source>
        <strain evidence="2 3">MD1</strain>
    </source>
</reference>
<accession>A0A839K0D9</accession>
<sequence length="128" mass="13586">MNKEPEIRNTYKIHEDGKVGEVQIADEVVATIAGLAATEVKGVAATSGNVTNEIAGKLGKKNLSKGVKVIVNPDAVSVDMALTLDYGYGIPETAKLVQEKVKLAIENMTGLQVKEVNIRIAGVNIVKE</sequence>
<dbReference type="AlphaFoldDB" id="A0A839K0D9"/>
<keyword evidence="3" id="KW-1185">Reference proteome</keyword>
<comment type="similarity">
    <text evidence="1">Belongs to the asp23 family.</text>
</comment>
<proteinExistence type="inferred from homology"/>
<protein>
    <submittedName>
        <fullName evidence="2">Asp23/Gls24 family envelope stress response protein</fullName>
    </submittedName>
</protein>
<dbReference type="Proteomes" id="UP000574276">
    <property type="component" value="Unassembled WGS sequence"/>
</dbReference>